<dbReference type="Proteomes" id="UP001140817">
    <property type="component" value="Unassembled WGS sequence"/>
</dbReference>
<feature type="domain" description="Zinc finger DksA/TraR C4-type" evidence="5">
    <location>
        <begin position="87"/>
        <end position="119"/>
    </location>
</feature>
<comment type="caution">
    <text evidence="6">The sequence shown here is derived from an EMBL/GenBank/DDBJ whole genome shotgun (WGS) entry which is preliminary data.</text>
</comment>
<name>A0A9X2M9G2_9FIRM</name>
<dbReference type="RefSeq" id="WP_052232895.1">
    <property type="nucleotide sequence ID" value="NZ_JANKBY010000070.1"/>
</dbReference>
<dbReference type="AlphaFoldDB" id="A0A9X2M9G2"/>
<feature type="zinc finger region" description="dksA C4-type" evidence="4">
    <location>
        <begin position="92"/>
        <end position="116"/>
    </location>
</feature>
<proteinExistence type="predicted"/>
<keyword evidence="3" id="KW-0862">Zinc</keyword>
<evidence type="ECO:0000256" key="4">
    <source>
        <dbReference type="PROSITE-ProRule" id="PRU00510"/>
    </source>
</evidence>
<evidence type="ECO:0000313" key="6">
    <source>
        <dbReference type="EMBL" id="MCR1822663.1"/>
    </source>
</evidence>
<evidence type="ECO:0000256" key="3">
    <source>
        <dbReference type="ARBA" id="ARBA00022833"/>
    </source>
</evidence>
<organism evidence="6 7">
    <name type="scientific">Terrisporobacter muris</name>
    <dbReference type="NCBI Taxonomy" id="2963284"/>
    <lineage>
        <taxon>Bacteria</taxon>
        <taxon>Bacillati</taxon>
        <taxon>Bacillota</taxon>
        <taxon>Clostridia</taxon>
        <taxon>Peptostreptococcales</taxon>
        <taxon>Peptostreptococcaceae</taxon>
        <taxon>Terrisporobacter</taxon>
    </lineage>
</organism>
<gene>
    <name evidence="6" type="ORF">NSA58_07685</name>
</gene>
<dbReference type="EMBL" id="JANKBY010000070">
    <property type="protein sequence ID" value="MCR1822663.1"/>
    <property type="molecule type" value="Genomic_DNA"/>
</dbReference>
<accession>A0A9X2M9G2</accession>
<evidence type="ECO:0000259" key="5">
    <source>
        <dbReference type="Pfam" id="PF01258"/>
    </source>
</evidence>
<dbReference type="SUPFAM" id="SSF109635">
    <property type="entry name" value="DnaK suppressor protein DksA, alpha-hairpin domain"/>
    <property type="match status" value="1"/>
</dbReference>
<dbReference type="Pfam" id="PF01258">
    <property type="entry name" value="zf-dskA_traR"/>
    <property type="match status" value="1"/>
</dbReference>
<dbReference type="InterPro" id="IPR000962">
    <property type="entry name" value="Znf_DskA_TraR"/>
</dbReference>
<dbReference type="GO" id="GO:0008270">
    <property type="term" value="F:zinc ion binding"/>
    <property type="evidence" value="ECO:0007669"/>
    <property type="project" value="UniProtKB-KW"/>
</dbReference>
<reference evidence="6" key="1">
    <citation type="submission" date="2022-07" db="EMBL/GenBank/DDBJ databases">
        <title>Enhanced cultured diversity of the mouse gut microbiota enables custom-made synthetic communities.</title>
        <authorList>
            <person name="Afrizal A."/>
        </authorList>
    </citation>
    <scope>NUCLEOTIDE SEQUENCE</scope>
    <source>
        <strain evidence="6">DSM 29186</strain>
    </source>
</reference>
<dbReference type="InterPro" id="IPR037187">
    <property type="entry name" value="DnaK_N"/>
</dbReference>
<dbReference type="PROSITE" id="PS51128">
    <property type="entry name" value="ZF_DKSA_2"/>
    <property type="match status" value="1"/>
</dbReference>
<protein>
    <submittedName>
        <fullName evidence="6">TraR/DksA C4-type zinc finger protein</fullName>
    </submittedName>
</protein>
<evidence type="ECO:0000313" key="7">
    <source>
        <dbReference type="Proteomes" id="UP001140817"/>
    </source>
</evidence>
<sequence>MDYRKKLEKEKAKVSKTIKEMEDNTLFGDTTKHTSEKYSTGELSSVDNHIGDIGTDVYMHDMDNSLISHEKYVLDEINEALDKVSDGSYGICTNCHKKIEKERLDVIPETTLCSSCAKEIITAPDESESMDKNAINSYNDMYYSEYIKDLTDLNKNGLDGETE</sequence>
<dbReference type="PANTHER" id="PTHR33823:SF4">
    <property type="entry name" value="GENERAL STRESS PROTEIN 16O"/>
    <property type="match status" value="1"/>
</dbReference>
<keyword evidence="2" id="KW-0863">Zinc-finger</keyword>
<evidence type="ECO:0000256" key="1">
    <source>
        <dbReference type="ARBA" id="ARBA00022723"/>
    </source>
</evidence>
<keyword evidence="7" id="KW-1185">Reference proteome</keyword>
<dbReference type="SUPFAM" id="SSF57716">
    <property type="entry name" value="Glucocorticoid receptor-like (DNA-binding domain)"/>
    <property type="match status" value="1"/>
</dbReference>
<dbReference type="Gene3D" id="1.20.120.910">
    <property type="entry name" value="DksA, coiled-coil domain"/>
    <property type="match status" value="1"/>
</dbReference>
<dbReference type="PANTHER" id="PTHR33823">
    <property type="entry name" value="RNA POLYMERASE-BINDING TRANSCRIPTION FACTOR DKSA-RELATED"/>
    <property type="match status" value="1"/>
</dbReference>
<keyword evidence="1" id="KW-0479">Metal-binding</keyword>
<evidence type="ECO:0000256" key="2">
    <source>
        <dbReference type="ARBA" id="ARBA00022771"/>
    </source>
</evidence>